<protein>
    <submittedName>
        <fullName evidence="2">Heterokaryon incompatibility</fullName>
    </submittedName>
</protein>
<evidence type="ECO:0000313" key="3">
    <source>
        <dbReference type="Proteomes" id="UP001175000"/>
    </source>
</evidence>
<sequence>WTISVNRKLFHVRPNLRDALIRLRELGLAEYYWVDFICINQSDLQERSTQVSTMDRIYRSATQVDIWLGDHTGETEKLGSWIEKVSA</sequence>
<proteinExistence type="predicted"/>
<reference evidence="2" key="1">
    <citation type="submission" date="2023-06" db="EMBL/GenBank/DDBJ databases">
        <title>Genome-scale phylogeny and comparative genomics of the fungal order Sordariales.</title>
        <authorList>
            <consortium name="Lawrence Berkeley National Laboratory"/>
            <person name="Hensen N."/>
            <person name="Bonometti L."/>
            <person name="Westerberg I."/>
            <person name="Brannstrom I.O."/>
            <person name="Guillou S."/>
            <person name="Cros-Aarteil S."/>
            <person name="Calhoun S."/>
            <person name="Haridas S."/>
            <person name="Kuo A."/>
            <person name="Mondo S."/>
            <person name="Pangilinan J."/>
            <person name="Riley R."/>
            <person name="Labutti K."/>
            <person name="Andreopoulos B."/>
            <person name="Lipzen A."/>
            <person name="Chen C."/>
            <person name="Yanf M."/>
            <person name="Daum C."/>
            <person name="Ng V."/>
            <person name="Clum A."/>
            <person name="Steindorff A."/>
            <person name="Ohm R."/>
            <person name="Martin F."/>
            <person name="Silar P."/>
            <person name="Natvig D."/>
            <person name="Lalanne C."/>
            <person name="Gautier V."/>
            <person name="Ament-Velasquez S.L."/>
            <person name="Kruys A."/>
            <person name="Hutchinson M.I."/>
            <person name="Powell A.J."/>
            <person name="Barry K."/>
            <person name="Miller A.N."/>
            <person name="Grigoriev I.V."/>
            <person name="Debuchy R."/>
            <person name="Gladieux P."/>
            <person name="Thoren M.H."/>
            <person name="Johannesson H."/>
        </authorList>
    </citation>
    <scope>NUCLEOTIDE SEQUENCE</scope>
    <source>
        <strain evidence="2">CBS 606.72</strain>
    </source>
</reference>
<organism evidence="2 3">
    <name type="scientific">Immersiella caudata</name>
    <dbReference type="NCBI Taxonomy" id="314043"/>
    <lineage>
        <taxon>Eukaryota</taxon>
        <taxon>Fungi</taxon>
        <taxon>Dikarya</taxon>
        <taxon>Ascomycota</taxon>
        <taxon>Pezizomycotina</taxon>
        <taxon>Sordariomycetes</taxon>
        <taxon>Sordariomycetidae</taxon>
        <taxon>Sordariales</taxon>
        <taxon>Lasiosphaeriaceae</taxon>
        <taxon>Immersiella</taxon>
    </lineage>
</organism>
<accession>A0AA39WS25</accession>
<dbReference type="InterPro" id="IPR052895">
    <property type="entry name" value="HetReg/Transcr_Mod"/>
</dbReference>
<evidence type="ECO:0000259" key="1">
    <source>
        <dbReference type="Pfam" id="PF06985"/>
    </source>
</evidence>
<comment type="caution">
    <text evidence="2">The sequence shown here is derived from an EMBL/GenBank/DDBJ whole genome shotgun (WGS) entry which is preliminary data.</text>
</comment>
<feature type="non-terminal residue" evidence="2">
    <location>
        <position position="1"/>
    </location>
</feature>
<keyword evidence="3" id="KW-1185">Reference proteome</keyword>
<name>A0AA39WS25_9PEZI</name>
<feature type="domain" description="Heterokaryon incompatibility" evidence="1">
    <location>
        <begin position="2"/>
        <end position="75"/>
    </location>
</feature>
<dbReference type="EMBL" id="JAULSU010000004">
    <property type="protein sequence ID" value="KAK0620552.1"/>
    <property type="molecule type" value="Genomic_DNA"/>
</dbReference>
<feature type="non-terminal residue" evidence="2">
    <location>
        <position position="87"/>
    </location>
</feature>
<gene>
    <name evidence="2" type="ORF">B0T14DRAFT_391041</name>
</gene>
<dbReference type="AlphaFoldDB" id="A0AA39WS25"/>
<dbReference type="InterPro" id="IPR010730">
    <property type="entry name" value="HET"/>
</dbReference>
<dbReference type="Proteomes" id="UP001175000">
    <property type="component" value="Unassembled WGS sequence"/>
</dbReference>
<dbReference type="PANTHER" id="PTHR24148">
    <property type="entry name" value="ANKYRIN REPEAT DOMAIN-CONTAINING PROTEIN 39 HOMOLOG-RELATED"/>
    <property type="match status" value="1"/>
</dbReference>
<dbReference type="PANTHER" id="PTHR24148:SF64">
    <property type="entry name" value="HETEROKARYON INCOMPATIBILITY DOMAIN-CONTAINING PROTEIN"/>
    <property type="match status" value="1"/>
</dbReference>
<evidence type="ECO:0000313" key="2">
    <source>
        <dbReference type="EMBL" id="KAK0620552.1"/>
    </source>
</evidence>
<dbReference type="Pfam" id="PF06985">
    <property type="entry name" value="HET"/>
    <property type="match status" value="1"/>
</dbReference>